<protein>
    <recommendedName>
        <fullName evidence="3">Knr4/Smi1-like domain-containing protein</fullName>
    </recommendedName>
</protein>
<accession>A0ABY1Z5E6</accession>
<dbReference type="Proteomes" id="UP000291334">
    <property type="component" value="Unassembled WGS sequence"/>
</dbReference>
<organism evidence="1 2">
    <name type="scientific">Phytopseudomonas dryadis</name>
    <dbReference type="NCBI Taxonomy" id="2487520"/>
    <lineage>
        <taxon>Bacteria</taxon>
        <taxon>Pseudomonadati</taxon>
        <taxon>Pseudomonadota</taxon>
        <taxon>Gammaproteobacteria</taxon>
        <taxon>Pseudomonadales</taxon>
        <taxon>Pseudomonadaceae</taxon>
        <taxon>Phytopseudomonas</taxon>
    </lineage>
</organism>
<evidence type="ECO:0000313" key="1">
    <source>
        <dbReference type="EMBL" id="TBV01901.1"/>
    </source>
</evidence>
<gene>
    <name evidence="1" type="ORF">DNK34_19990</name>
</gene>
<evidence type="ECO:0008006" key="3">
    <source>
        <dbReference type="Google" id="ProtNLM"/>
    </source>
</evidence>
<dbReference type="EMBL" id="QJUM01000027">
    <property type="protein sequence ID" value="TBV01901.1"/>
    <property type="molecule type" value="Genomic_DNA"/>
</dbReference>
<evidence type="ECO:0000313" key="2">
    <source>
        <dbReference type="Proteomes" id="UP000291334"/>
    </source>
</evidence>
<proteinExistence type="predicted"/>
<name>A0ABY1Z5E6_9GAMM</name>
<sequence length="186" mass="21200">MSTITGEGEMKSAEQFIKSVEHLAGQYGLTFNKESLQEPAAKRLSYFPLLLEKLLPGAAYGHLLEQGKSPSSYYPDLFDGYLDTTAGELDPQELDFDSDDDWESMLIRFAWAGIEHELRVDDVNDSDWFSADFVEALNRFAEKHLTGRWVAFYDQCDWCTSVYVPAAAYEAFKRLSNDLESRLEPQ</sequence>
<comment type="caution">
    <text evidence="1">The sequence shown here is derived from an EMBL/GenBank/DDBJ whole genome shotgun (WGS) entry which is preliminary data.</text>
</comment>
<reference evidence="1 2" key="1">
    <citation type="submission" date="2018-06" db="EMBL/GenBank/DDBJ databases">
        <title>Three novel Pseudomonas species isolated from symptomatic oak.</title>
        <authorList>
            <person name="Bueno-Gonzalez V."/>
            <person name="Brady C."/>
        </authorList>
    </citation>
    <scope>NUCLEOTIDE SEQUENCE [LARGE SCALE GENOMIC DNA]</scope>
    <source>
        <strain evidence="1 2">P26B</strain>
    </source>
</reference>
<keyword evidence="2" id="KW-1185">Reference proteome</keyword>